<evidence type="ECO:0000313" key="2">
    <source>
        <dbReference type="Proteomes" id="UP000323917"/>
    </source>
</evidence>
<dbReference type="KEGG" id="bgok:Pr1d_31550"/>
<dbReference type="Proteomes" id="UP000323917">
    <property type="component" value="Chromosome"/>
</dbReference>
<protein>
    <submittedName>
        <fullName evidence="1">Uncharacterized protein</fullName>
    </submittedName>
</protein>
<dbReference type="EMBL" id="CP042913">
    <property type="protein sequence ID" value="QEG35849.1"/>
    <property type="molecule type" value="Genomic_DNA"/>
</dbReference>
<gene>
    <name evidence="1" type="ORF">Pr1d_31550</name>
</gene>
<keyword evidence="2" id="KW-1185">Reference proteome</keyword>
<accession>A0A5B9QDH2</accession>
<evidence type="ECO:0000313" key="1">
    <source>
        <dbReference type="EMBL" id="QEG35849.1"/>
    </source>
</evidence>
<name>A0A5B9QDH2_9BACT</name>
<reference evidence="1 2" key="1">
    <citation type="submission" date="2019-08" db="EMBL/GenBank/DDBJ databases">
        <title>Deep-cultivation of Planctomycetes and their phenomic and genomic characterization uncovers novel biology.</title>
        <authorList>
            <person name="Wiegand S."/>
            <person name="Jogler M."/>
            <person name="Boedeker C."/>
            <person name="Pinto D."/>
            <person name="Vollmers J."/>
            <person name="Rivas-Marin E."/>
            <person name="Kohn T."/>
            <person name="Peeters S.H."/>
            <person name="Heuer A."/>
            <person name="Rast P."/>
            <person name="Oberbeckmann S."/>
            <person name="Bunk B."/>
            <person name="Jeske O."/>
            <person name="Meyerdierks A."/>
            <person name="Storesund J.E."/>
            <person name="Kallscheuer N."/>
            <person name="Luecker S."/>
            <person name="Lage O.M."/>
            <person name="Pohl T."/>
            <person name="Merkel B.J."/>
            <person name="Hornburger P."/>
            <person name="Mueller R.-W."/>
            <person name="Bruemmer F."/>
            <person name="Labrenz M."/>
            <person name="Spormann A.M."/>
            <person name="Op den Camp H."/>
            <person name="Overmann J."/>
            <person name="Amann R."/>
            <person name="Jetten M.S.M."/>
            <person name="Mascher T."/>
            <person name="Medema M.H."/>
            <person name="Devos D.P."/>
            <person name="Kaster A.-K."/>
            <person name="Ovreas L."/>
            <person name="Rohde M."/>
            <person name="Galperin M.Y."/>
            <person name="Jogler C."/>
        </authorList>
    </citation>
    <scope>NUCLEOTIDE SEQUENCE [LARGE SCALE GENOMIC DNA]</scope>
    <source>
        <strain evidence="1 2">Pr1d</strain>
    </source>
</reference>
<organism evidence="1 2">
    <name type="scientific">Bythopirellula goksoeyrii</name>
    <dbReference type="NCBI Taxonomy" id="1400387"/>
    <lineage>
        <taxon>Bacteria</taxon>
        <taxon>Pseudomonadati</taxon>
        <taxon>Planctomycetota</taxon>
        <taxon>Planctomycetia</taxon>
        <taxon>Pirellulales</taxon>
        <taxon>Lacipirellulaceae</taxon>
        <taxon>Bythopirellula</taxon>
    </lineage>
</organism>
<proteinExistence type="predicted"/>
<dbReference type="AlphaFoldDB" id="A0A5B9QDH2"/>
<sequence>MNENIMAVFEALPPNPTPAELIHFANVFRTEFGTGDPAVKKRIPWTTMSIPTPVLRLFALTARRIEASMQSGRSQDKHPHYYVHKGVPPWYPGFLGVEEWLAKSERSRRSTVRRRDKLRDARELSRASEEAVEMPNVLDISSIDDKCLLKSTLCALTRGESSEV</sequence>